<dbReference type="RefSeq" id="WP_034246149.1">
    <property type="nucleotide sequence ID" value="NZ_BJYK01000001.1"/>
</dbReference>
<protein>
    <submittedName>
        <fullName evidence="1">Uncharacterized protein</fullName>
    </submittedName>
</protein>
<dbReference type="Proteomes" id="UP000321484">
    <property type="component" value="Unassembled WGS sequence"/>
</dbReference>
<organism evidence="1 2">
    <name type="scientific">Actinotalea fermentans</name>
    <dbReference type="NCBI Taxonomy" id="43671"/>
    <lineage>
        <taxon>Bacteria</taxon>
        <taxon>Bacillati</taxon>
        <taxon>Actinomycetota</taxon>
        <taxon>Actinomycetes</taxon>
        <taxon>Micrococcales</taxon>
        <taxon>Cellulomonadaceae</taxon>
        <taxon>Actinotalea</taxon>
    </lineage>
</organism>
<dbReference type="AlphaFoldDB" id="A0A511YVC1"/>
<proteinExistence type="predicted"/>
<gene>
    <name evidence="1" type="ORF">AFE02nite_08670</name>
</gene>
<evidence type="ECO:0000313" key="2">
    <source>
        <dbReference type="Proteomes" id="UP000321484"/>
    </source>
</evidence>
<comment type="caution">
    <text evidence="1">The sequence shown here is derived from an EMBL/GenBank/DDBJ whole genome shotgun (WGS) entry which is preliminary data.</text>
</comment>
<sequence length="65" mass="6996">MNEGLALVAVEASWALSHSALPGAPVVPDERRGRRRSIAARARLARVLYRAAEALERPSLQASTC</sequence>
<dbReference type="EMBL" id="BJYK01000001">
    <property type="protein sequence ID" value="GEN79133.1"/>
    <property type="molecule type" value="Genomic_DNA"/>
</dbReference>
<keyword evidence="2" id="KW-1185">Reference proteome</keyword>
<name>A0A511YVC1_9CELL</name>
<reference evidence="1 2" key="1">
    <citation type="submission" date="2019-07" db="EMBL/GenBank/DDBJ databases">
        <title>Whole genome shotgun sequence of Actinotalea fermentans NBRC 105374.</title>
        <authorList>
            <person name="Hosoyama A."/>
            <person name="Uohara A."/>
            <person name="Ohji S."/>
            <person name="Ichikawa N."/>
        </authorList>
    </citation>
    <scope>NUCLEOTIDE SEQUENCE [LARGE SCALE GENOMIC DNA]</scope>
    <source>
        <strain evidence="1 2">NBRC 105374</strain>
    </source>
</reference>
<evidence type="ECO:0000313" key="1">
    <source>
        <dbReference type="EMBL" id="GEN79133.1"/>
    </source>
</evidence>
<accession>A0A511YVC1</accession>